<dbReference type="GO" id="GO:0052689">
    <property type="term" value="F:carboxylic ester hydrolase activity"/>
    <property type="evidence" value="ECO:0007669"/>
    <property type="project" value="TreeGrafter"/>
</dbReference>
<dbReference type="PANTHER" id="PTHR43265">
    <property type="entry name" value="ESTERASE ESTD"/>
    <property type="match status" value="1"/>
</dbReference>
<reference evidence="2" key="1">
    <citation type="submission" date="2020-11" db="EMBL/GenBank/DDBJ databases">
        <title>Nocardioides sp. CBS4Y-1, whole genome shotgun sequence.</title>
        <authorList>
            <person name="Tuo L."/>
        </authorList>
    </citation>
    <scope>NUCLEOTIDE SEQUENCE</scope>
    <source>
        <strain evidence="2">CBS4Y-1</strain>
    </source>
</reference>
<feature type="domain" description="Serine aminopeptidase S33" evidence="1">
    <location>
        <begin position="59"/>
        <end position="164"/>
    </location>
</feature>
<sequence length="613" mass="67036">MHREAMMPALRAAASVRYPVPGGKDGDAAPATVPTHQQVWFGESGRPWYGWLSLPARGQMRAAVVLCSPMGEEGRSSHRTFRRLAESLAEAGIASLRFDYDGTGDSAGQMTDPDRVRGWLDTVVAARDYLADLGVTEVSAVGMRLGATIAARAAAEHADTGAPLFEHFVLWDPCVSGKAFLRQGEALYGFGEEGRSPQDGLRHTPGFQYTEDTAREMRSLDLSRLAVDAPLLGGRALVLLRDDRPLQPGMGRALDLLEAAVHGAVDRLDALDQADLLETPPSDCVVPERSLADVVTWLSDHSGTERTVVAAPEPDRGVVISRPGRGDVIEQSTLLGAGEGRPGLYGVVSEPVVVPESDGPRPWVVLVNVTVEHHIGPGRQWVELARDWASRGFRVVRLDQSGVGDGPSRVDLSDDINFDESWLDDVPAAVRELGADGSPVAMMGLCSGVYSALEAAVRSEVDAIYGVNLRLTLYEAARGTSAYSKQRRAAIVPPRPIARLAARHRVLAGGIWRLYRQFAFWNAPAAVLWRVARRGTHIEAVANPQDARHFREVLVWLPCMWWLRARGRVRLAASRNVDHAMLARRAQLEVRHRMTRFLLRRYPTRAGHLLPPS</sequence>
<dbReference type="PANTHER" id="PTHR43265:SF1">
    <property type="entry name" value="ESTERASE ESTD"/>
    <property type="match status" value="1"/>
</dbReference>
<dbReference type="InterPro" id="IPR022742">
    <property type="entry name" value="Hydrolase_4"/>
</dbReference>
<dbReference type="EMBL" id="JADIVZ010000001">
    <property type="protein sequence ID" value="MBF4160311.1"/>
    <property type="molecule type" value="Genomic_DNA"/>
</dbReference>
<gene>
    <name evidence="2" type="ORF">ISG29_01325</name>
</gene>
<dbReference type="Proteomes" id="UP000656804">
    <property type="component" value="Unassembled WGS sequence"/>
</dbReference>
<accession>A0A930Y5W6</accession>
<keyword evidence="3" id="KW-1185">Reference proteome</keyword>
<keyword evidence="2" id="KW-0378">Hydrolase</keyword>
<organism evidence="2 3">
    <name type="scientific">Nocardioides acrostichi</name>
    <dbReference type="NCBI Taxonomy" id="2784339"/>
    <lineage>
        <taxon>Bacteria</taxon>
        <taxon>Bacillati</taxon>
        <taxon>Actinomycetota</taxon>
        <taxon>Actinomycetes</taxon>
        <taxon>Propionibacteriales</taxon>
        <taxon>Nocardioidaceae</taxon>
        <taxon>Nocardioides</taxon>
    </lineage>
</organism>
<dbReference type="Pfam" id="PF12146">
    <property type="entry name" value="Hydrolase_4"/>
    <property type="match status" value="1"/>
</dbReference>
<dbReference type="AlphaFoldDB" id="A0A930Y5W6"/>
<evidence type="ECO:0000313" key="2">
    <source>
        <dbReference type="EMBL" id="MBF4160311.1"/>
    </source>
</evidence>
<dbReference type="RefSeq" id="WP_194501557.1">
    <property type="nucleotide sequence ID" value="NZ_JADIVZ010000001.1"/>
</dbReference>
<evidence type="ECO:0000313" key="3">
    <source>
        <dbReference type="Proteomes" id="UP000656804"/>
    </source>
</evidence>
<name>A0A930Y5W6_9ACTN</name>
<dbReference type="InterPro" id="IPR053145">
    <property type="entry name" value="AB_hydrolase_Est10"/>
</dbReference>
<protein>
    <submittedName>
        <fullName evidence="2">Alpha/beta hydrolase</fullName>
    </submittedName>
</protein>
<dbReference type="InterPro" id="IPR029058">
    <property type="entry name" value="AB_hydrolase_fold"/>
</dbReference>
<proteinExistence type="predicted"/>
<evidence type="ECO:0000259" key="1">
    <source>
        <dbReference type="Pfam" id="PF12146"/>
    </source>
</evidence>
<comment type="caution">
    <text evidence="2">The sequence shown here is derived from an EMBL/GenBank/DDBJ whole genome shotgun (WGS) entry which is preliminary data.</text>
</comment>
<dbReference type="SUPFAM" id="SSF53474">
    <property type="entry name" value="alpha/beta-Hydrolases"/>
    <property type="match status" value="2"/>
</dbReference>
<dbReference type="Gene3D" id="3.40.50.1820">
    <property type="entry name" value="alpha/beta hydrolase"/>
    <property type="match status" value="2"/>
</dbReference>